<gene>
    <name evidence="3" type="ORF">GCM10008096_08740</name>
</gene>
<name>A0ABQ3GF98_9MICC</name>
<dbReference type="InterPro" id="IPR006037">
    <property type="entry name" value="RCK_C"/>
</dbReference>
<accession>A0ABQ3GF98</accession>
<dbReference type="SUPFAM" id="SSF51735">
    <property type="entry name" value="NAD(P)-binding Rossmann-fold domains"/>
    <property type="match status" value="1"/>
</dbReference>
<dbReference type="Gene3D" id="3.40.50.720">
    <property type="entry name" value="NAD(P)-binding Rossmann-like Domain"/>
    <property type="match status" value="1"/>
</dbReference>
<dbReference type="Gene3D" id="3.30.70.1450">
    <property type="entry name" value="Regulator of K+ conductance, C-terminal domain"/>
    <property type="match status" value="1"/>
</dbReference>
<evidence type="ECO:0000259" key="2">
    <source>
        <dbReference type="PROSITE" id="PS51202"/>
    </source>
</evidence>
<dbReference type="Pfam" id="PF02080">
    <property type="entry name" value="TrkA_C"/>
    <property type="match status" value="1"/>
</dbReference>
<comment type="caution">
    <text evidence="3">The sequence shown here is derived from an EMBL/GenBank/DDBJ whole genome shotgun (WGS) entry which is preliminary data.</text>
</comment>
<evidence type="ECO:0000313" key="3">
    <source>
        <dbReference type="EMBL" id="GHD02989.1"/>
    </source>
</evidence>
<dbReference type="Proteomes" id="UP000642819">
    <property type="component" value="Unassembled WGS sequence"/>
</dbReference>
<feature type="domain" description="RCK N-terminal" evidence="1">
    <location>
        <begin position="9"/>
        <end position="125"/>
    </location>
</feature>
<sequence length="223" mass="23954">MAENRTDHNAPVLVIGLGRFGSAVAEQLVKQGREVLAIERNSSLVQKFAGVLTHVVEADATDIDALRQLGAQDFSAAVVGVGTSIESSVLITVNLVDLGIEHVWVKAITPAHGKILTRIGANHVVYPEADAGVRAAHLVGGRMLDFIEFDDGFAIVKMYPPKETQGFTLGESQVRSKYGVTIVGVKSPGEDFTYAQPDTKVSRRDVLIVSGHVDLLERFAARP</sequence>
<dbReference type="SUPFAM" id="SSF116726">
    <property type="entry name" value="TrkA C-terminal domain-like"/>
    <property type="match status" value="1"/>
</dbReference>
<dbReference type="InterPro" id="IPR036291">
    <property type="entry name" value="NAD(P)-bd_dom_sf"/>
</dbReference>
<keyword evidence="4" id="KW-1185">Reference proteome</keyword>
<dbReference type="PROSITE" id="PS51202">
    <property type="entry name" value="RCK_C"/>
    <property type="match status" value="1"/>
</dbReference>
<evidence type="ECO:0000259" key="1">
    <source>
        <dbReference type="PROSITE" id="PS51201"/>
    </source>
</evidence>
<protein>
    <submittedName>
        <fullName evidence="3">Potassium transporter</fullName>
    </submittedName>
</protein>
<dbReference type="RefSeq" id="WP_189348899.1">
    <property type="nucleotide sequence ID" value="NZ_BMXK01000003.1"/>
</dbReference>
<evidence type="ECO:0000313" key="4">
    <source>
        <dbReference type="Proteomes" id="UP000642819"/>
    </source>
</evidence>
<dbReference type="InterPro" id="IPR003148">
    <property type="entry name" value="RCK_N"/>
</dbReference>
<dbReference type="InterPro" id="IPR050721">
    <property type="entry name" value="Trk_Ktr_HKT_K-transport"/>
</dbReference>
<dbReference type="InterPro" id="IPR036721">
    <property type="entry name" value="RCK_C_sf"/>
</dbReference>
<dbReference type="Pfam" id="PF02254">
    <property type="entry name" value="TrkA_N"/>
    <property type="match status" value="1"/>
</dbReference>
<reference evidence="4" key="1">
    <citation type="journal article" date="2019" name="Int. J. Syst. Evol. Microbiol.">
        <title>The Global Catalogue of Microorganisms (GCM) 10K type strain sequencing project: providing services to taxonomists for standard genome sequencing and annotation.</title>
        <authorList>
            <consortium name="The Broad Institute Genomics Platform"/>
            <consortium name="The Broad Institute Genome Sequencing Center for Infectious Disease"/>
            <person name="Wu L."/>
            <person name="Ma J."/>
        </authorList>
    </citation>
    <scope>NUCLEOTIDE SEQUENCE [LARGE SCALE GENOMIC DNA]</scope>
    <source>
        <strain evidence="4">KCTC 19466</strain>
    </source>
</reference>
<dbReference type="PROSITE" id="PS51201">
    <property type="entry name" value="RCK_N"/>
    <property type="match status" value="1"/>
</dbReference>
<organism evidence="3 4">
    <name type="scientific">Zhihengliuella salsuginis</name>
    <dbReference type="NCBI Taxonomy" id="578222"/>
    <lineage>
        <taxon>Bacteria</taxon>
        <taxon>Bacillati</taxon>
        <taxon>Actinomycetota</taxon>
        <taxon>Actinomycetes</taxon>
        <taxon>Micrococcales</taxon>
        <taxon>Micrococcaceae</taxon>
        <taxon>Zhihengliuella</taxon>
    </lineage>
</organism>
<dbReference type="EMBL" id="BMXK01000003">
    <property type="protein sequence ID" value="GHD02989.1"/>
    <property type="molecule type" value="Genomic_DNA"/>
</dbReference>
<dbReference type="PANTHER" id="PTHR43833:SF7">
    <property type="entry name" value="KTR SYSTEM POTASSIUM UPTAKE PROTEIN C"/>
    <property type="match status" value="1"/>
</dbReference>
<proteinExistence type="predicted"/>
<feature type="domain" description="RCK C-terminal" evidence="2">
    <location>
        <begin position="141"/>
        <end position="223"/>
    </location>
</feature>
<dbReference type="PANTHER" id="PTHR43833">
    <property type="entry name" value="POTASSIUM CHANNEL PROTEIN 2-RELATED-RELATED"/>
    <property type="match status" value="1"/>
</dbReference>